<dbReference type="GO" id="GO:0005524">
    <property type="term" value="F:ATP binding"/>
    <property type="evidence" value="ECO:0007669"/>
    <property type="project" value="UniProtKB-UniRule"/>
</dbReference>
<dbReference type="GO" id="GO:0046872">
    <property type="term" value="F:metal ion binding"/>
    <property type="evidence" value="ECO:0007669"/>
    <property type="project" value="UniProtKB-KW"/>
</dbReference>
<dbReference type="PIRSF" id="PIRSF039102">
    <property type="entry name" value="Ddl/VanB"/>
    <property type="match status" value="1"/>
</dbReference>
<comment type="pathway">
    <text evidence="18">Glycan biosynthesis.</text>
</comment>
<dbReference type="PANTHER" id="PTHR23132:SF25">
    <property type="entry name" value="D-ALANINE--D-ALANINE LIGASE A"/>
    <property type="match status" value="1"/>
</dbReference>
<comment type="catalytic activity">
    <reaction evidence="17 22">
        <text>2 D-alanine + ATP = D-alanyl-D-alanine + ADP + phosphate + H(+)</text>
        <dbReference type="Rhea" id="RHEA:11224"/>
        <dbReference type="ChEBI" id="CHEBI:15378"/>
        <dbReference type="ChEBI" id="CHEBI:30616"/>
        <dbReference type="ChEBI" id="CHEBI:43474"/>
        <dbReference type="ChEBI" id="CHEBI:57416"/>
        <dbReference type="ChEBI" id="CHEBI:57822"/>
        <dbReference type="ChEBI" id="CHEBI:456216"/>
        <dbReference type="EC" id="6.3.2.4"/>
    </reaction>
</comment>
<comment type="subcellular location">
    <subcellularLocation>
        <location evidence="3 22">Cytoplasm</location>
    </subcellularLocation>
</comment>
<evidence type="ECO:0000256" key="10">
    <source>
        <dbReference type="ARBA" id="ARBA00022741"/>
    </source>
</evidence>
<evidence type="ECO:0000259" key="27">
    <source>
        <dbReference type="PROSITE" id="PS50975"/>
    </source>
</evidence>
<evidence type="ECO:0000313" key="29">
    <source>
        <dbReference type="Proteomes" id="UP000237947"/>
    </source>
</evidence>
<evidence type="ECO:0000256" key="20">
    <source>
        <dbReference type="ARBA" id="ARBA00076288"/>
    </source>
</evidence>
<feature type="binding site" evidence="24">
    <location>
        <position position="144"/>
    </location>
    <ligand>
        <name>ATP</name>
        <dbReference type="ChEBI" id="CHEBI:30616"/>
    </ligand>
</feature>
<keyword evidence="11 26" id="KW-0067">ATP-binding</keyword>
<evidence type="ECO:0000256" key="25">
    <source>
        <dbReference type="PIRSR" id="PIRSR039102-3"/>
    </source>
</evidence>
<evidence type="ECO:0000256" key="2">
    <source>
        <dbReference type="ARBA" id="ARBA00003921"/>
    </source>
</evidence>
<feature type="binding site" evidence="24">
    <location>
        <begin position="322"/>
        <end position="323"/>
    </location>
    <ligand>
        <name>ATP</name>
        <dbReference type="ChEBI" id="CHEBI:30616"/>
    </ligand>
</feature>
<dbReference type="SUPFAM" id="SSF52440">
    <property type="entry name" value="PreATP-grasp domain"/>
    <property type="match status" value="1"/>
</dbReference>
<dbReference type="PANTHER" id="PTHR23132">
    <property type="entry name" value="D-ALANINE--D-ALANINE LIGASE"/>
    <property type="match status" value="1"/>
</dbReference>
<keyword evidence="10 24" id="KW-0547">Nucleotide-binding</keyword>
<dbReference type="Gene3D" id="3.30.470.20">
    <property type="entry name" value="ATP-grasp fold, B domain"/>
    <property type="match status" value="1"/>
</dbReference>
<keyword evidence="7 22" id="KW-0963">Cytoplasm</keyword>
<keyword evidence="12 25" id="KW-0460">Magnesium</keyword>
<evidence type="ECO:0000256" key="19">
    <source>
        <dbReference type="ARBA" id="ARBA00068427"/>
    </source>
</evidence>
<evidence type="ECO:0000256" key="14">
    <source>
        <dbReference type="ARBA" id="ARBA00022984"/>
    </source>
</evidence>
<sequence length="371" mass="41333">MKEINNVMVLFGGVSTEHAISCRSAHTIIKGLKAAGYNVIPVGITLEGEWLPFRLDLDKIREENWVELTKADLAQEEFPAISLKELSSPKAYLRYLCGGIDVDLVYLALHGINAEDGVIQGLLELCDIPYIGANLISSAISMDKAYTKLLIENSDIPQLDFVICHREDINNSIDSVIADVERLGYPVFLKPANGGSSVGTYKVNNAEELRQSLIEAAEFDHKVLAEPFYLAREVEIACLGNHKAKTAVAGEIVKSADVEYYDYKTKYISADGAKVQIPADIKAETMQKLQDYAKRIYSLLEINGLSRIDFFVSPDESEIYFNEINTLPGFTSISLFPVAWEKEGLELPQLLKEICELGLEAYEQQKRKIDV</sequence>
<evidence type="ECO:0000256" key="9">
    <source>
        <dbReference type="ARBA" id="ARBA00022723"/>
    </source>
</evidence>
<dbReference type="InterPro" id="IPR011127">
    <property type="entry name" value="Dala_Dala_lig_N"/>
</dbReference>
<feature type="binding site" evidence="25">
    <location>
        <position position="323"/>
    </location>
    <ligand>
        <name>Mg(2+)</name>
        <dbReference type="ChEBI" id="CHEBI:18420"/>
        <label>1</label>
    </ligand>
</feature>
<dbReference type="AlphaFoldDB" id="A0A2S0KNR9"/>
<dbReference type="EMBL" id="CP027226">
    <property type="protein sequence ID" value="AVM42680.1"/>
    <property type="molecule type" value="Genomic_DNA"/>
</dbReference>
<evidence type="ECO:0000256" key="23">
    <source>
        <dbReference type="PIRSR" id="PIRSR039102-1"/>
    </source>
</evidence>
<comment type="cofactor">
    <cofactor evidence="25">
        <name>Mg(2+)</name>
        <dbReference type="ChEBI" id="CHEBI:18420"/>
    </cofactor>
    <cofactor evidence="25">
        <name>Mn(2+)</name>
        <dbReference type="ChEBI" id="CHEBI:29035"/>
    </cofactor>
    <text evidence="25">Binds 2 magnesium or manganese ions per subunit.</text>
</comment>
<dbReference type="SUPFAM" id="SSF56059">
    <property type="entry name" value="Glutathione synthetase ATP-binding domain-like"/>
    <property type="match status" value="1"/>
</dbReference>
<protein>
    <recommendedName>
        <fullName evidence="19 22">D-alanine--D-alanine ligase</fullName>
        <ecNumber evidence="6 22">6.3.2.4</ecNumber>
    </recommendedName>
    <alternativeName>
        <fullName evidence="21 22">D-Ala-D-Ala ligase</fullName>
    </alternativeName>
    <alternativeName>
        <fullName evidence="20 22">D-alanylalanine synthetase</fullName>
    </alternativeName>
</protein>
<feature type="binding site" evidence="25">
    <location>
        <position position="325"/>
    </location>
    <ligand>
        <name>Mg(2+)</name>
        <dbReference type="ChEBI" id="CHEBI:18420"/>
        <label>2</label>
    </ligand>
</feature>
<gene>
    <name evidence="22" type="primary">ddl</name>
    <name evidence="28" type="ORF">C5Q98_05390</name>
</gene>
<feature type="active site" evidence="23">
    <location>
        <position position="196"/>
    </location>
</feature>
<evidence type="ECO:0000256" key="4">
    <source>
        <dbReference type="ARBA" id="ARBA00004752"/>
    </source>
</evidence>
<keyword evidence="15 25" id="KW-0464">Manganese</keyword>
<evidence type="ECO:0000256" key="17">
    <source>
        <dbReference type="ARBA" id="ARBA00047614"/>
    </source>
</evidence>
<dbReference type="Pfam" id="PF07478">
    <property type="entry name" value="Dala_Dala_lig_C"/>
    <property type="match status" value="1"/>
</dbReference>
<organism evidence="28 29">
    <name type="scientific">Fastidiosipila sanguinis</name>
    <dbReference type="NCBI Taxonomy" id="236753"/>
    <lineage>
        <taxon>Bacteria</taxon>
        <taxon>Bacillati</taxon>
        <taxon>Bacillota</taxon>
        <taxon>Clostridia</taxon>
        <taxon>Eubacteriales</taxon>
        <taxon>Oscillospiraceae</taxon>
        <taxon>Fastidiosipila</taxon>
    </lineage>
</organism>
<evidence type="ECO:0000256" key="26">
    <source>
        <dbReference type="PROSITE-ProRule" id="PRU00409"/>
    </source>
</evidence>
<evidence type="ECO:0000313" key="28">
    <source>
        <dbReference type="EMBL" id="AVM42680.1"/>
    </source>
</evidence>
<feature type="binding site" evidence="24">
    <location>
        <begin position="196"/>
        <end position="197"/>
    </location>
    <ligand>
        <name>ATP</name>
        <dbReference type="ChEBI" id="CHEBI:30616"/>
    </ligand>
</feature>
<evidence type="ECO:0000256" key="7">
    <source>
        <dbReference type="ARBA" id="ARBA00022490"/>
    </source>
</evidence>
<evidence type="ECO:0000256" key="18">
    <source>
        <dbReference type="ARBA" id="ARBA00060592"/>
    </source>
</evidence>
<dbReference type="GO" id="GO:0009252">
    <property type="term" value="P:peptidoglycan biosynthetic process"/>
    <property type="evidence" value="ECO:0007669"/>
    <property type="project" value="UniProtKB-UniRule"/>
</dbReference>
<keyword evidence="29" id="KW-1185">Reference proteome</keyword>
<dbReference type="FunFam" id="3.30.1490.20:FF:000007">
    <property type="entry name" value="D-alanine--D-alanine ligase"/>
    <property type="match status" value="1"/>
</dbReference>
<accession>A0A2S0KNR9</accession>
<keyword evidence="13 22" id="KW-0133">Cell shape</keyword>
<evidence type="ECO:0000256" key="24">
    <source>
        <dbReference type="PIRSR" id="PIRSR039102-2"/>
    </source>
</evidence>
<reference evidence="29" key="1">
    <citation type="submission" date="2018-02" db="EMBL/GenBank/DDBJ databases">
        <authorList>
            <person name="Holder M.E."/>
            <person name="Ajami N.J."/>
            <person name="Petrosino J.F."/>
        </authorList>
    </citation>
    <scope>NUCLEOTIDE SEQUENCE [LARGE SCALE GENOMIC DNA]</scope>
    <source>
        <strain evidence="29">CCUG 47711</strain>
    </source>
</reference>
<dbReference type="PROSITE" id="PS50975">
    <property type="entry name" value="ATP_GRASP"/>
    <property type="match status" value="1"/>
</dbReference>
<evidence type="ECO:0000256" key="16">
    <source>
        <dbReference type="ARBA" id="ARBA00023316"/>
    </source>
</evidence>
<dbReference type="GO" id="GO:0008716">
    <property type="term" value="F:D-alanine-D-alanine ligase activity"/>
    <property type="evidence" value="ECO:0007669"/>
    <property type="project" value="UniProtKB-UniRule"/>
</dbReference>
<dbReference type="InterPro" id="IPR005905">
    <property type="entry name" value="D_ala_D_ala"/>
</dbReference>
<dbReference type="HAMAP" id="MF_00047">
    <property type="entry name" value="Dala_Dala_lig"/>
    <property type="match status" value="1"/>
</dbReference>
<evidence type="ECO:0000256" key="3">
    <source>
        <dbReference type="ARBA" id="ARBA00004496"/>
    </source>
</evidence>
<dbReference type="UniPathway" id="UPA00219"/>
<feature type="domain" description="ATP-grasp" evidence="27">
    <location>
        <begin position="148"/>
        <end position="356"/>
    </location>
</feature>
<keyword evidence="9 25" id="KW-0479">Metal-binding</keyword>
<keyword evidence="8 22" id="KW-0436">Ligase</keyword>
<dbReference type="InterPro" id="IPR013815">
    <property type="entry name" value="ATP_grasp_subdomain_1"/>
</dbReference>
<evidence type="ECO:0000256" key="6">
    <source>
        <dbReference type="ARBA" id="ARBA00012216"/>
    </source>
</evidence>
<keyword evidence="14 22" id="KW-0573">Peptidoglycan synthesis</keyword>
<dbReference type="GO" id="GO:0008360">
    <property type="term" value="P:regulation of cell shape"/>
    <property type="evidence" value="ECO:0007669"/>
    <property type="project" value="UniProtKB-KW"/>
</dbReference>
<dbReference type="PROSITE" id="PS00844">
    <property type="entry name" value="DALA_DALA_LIGASE_2"/>
    <property type="match status" value="1"/>
</dbReference>
<evidence type="ECO:0000256" key="22">
    <source>
        <dbReference type="HAMAP-Rule" id="MF_00047"/>
    </source>
</evidence>
<dbReference type="Gene3D" id="3.30.1490.20">
    <property type="entry name" value="ATP-grasp fold, A domain"/>
    <property type="match status" value="1"/>
</dbReference>
<dbReference type="InterPro" id="IPR011095">
    <property type="entry name" value="Dala_Dala_lig_C"/>
</dbReference>
<feature type="active site" evidence="23">
    <location>
        <position position="17"/>
    </location>
</feature>
<dbReference type="GO" id="GO:0071555">
    <property type="term" value="P:cell wall organization"/>
    <property type="evidence" value="ECO:0007669"/>
    <property type="project" value="UniProtKB-KW"/>
</dbReference>
<comment type="cofactor">
    <cofactor evidence="1">
        <name>Mn(2+)</name>
        <dbReference type="ChEBI" id="CHEBI:29035"/>
    </cofactor>
</comment>
<dbReference type="OrthoDB" id="9813261at2"/>
<feature type="binding site" evidence="24">
    <location>
        <begin position="226"/>
        <end position="233"/>
    </location>
    <ligand>
        <name>ATP</name>
        <dbReference type="ChEBI" id="CHEBI:30616"/>
    </ligand>
</feature>
<dbReference type="InterPro" id="IPR000291">
    <property type="entry name" value="D-Ala_lig_Van_CS"/>
</dbReference>
<evidence type="ECO:0000256" key="1">
    <source>
        <dbReference type="ARBA" id="ARBA00001936"/>
    </source>
</evidence>
<evidence type="ECO:0000256" key="15">
    <source>
        <dbReference type="ARBA" id="ARBA00023211"/>
    </source>
</evidence>
<keyword evidence="16 22" id="KW-0961">Cell wall biogenesis/degradation</keyword>
<feature type="binding site" evidence="25">
    <location>
        <position position="323"/>
    </location>
    <ligand>
        <name>Mg(2+)</name>
        <dbReference type="ChEBI" id="CHEBI:18420"/>
        <label>2</label>
    </ligand>
</feature>
<proteinExistence type="inferred from homology"/>
<evidence type="ECO:0000256" key="12">
    <source>
        <dbReference type="ARBA" id="ARBA00022842"/>
    </source>
</evidence>
<comment type="function">
    <text evidence="2 22">Cell wall formation.</text>
</comment>
<dbReference type="Proteomes" id="UP000237947">
    <property type="component" value="Chromosome"/>
</dbReference>
<dbReference type="EC" id="6.3.2.4" evidence="6 22"/>
<feature type="binding site" evidence="24">
    <location>
        <begin position="188"/>
        <end position="190"/>
    </location>
    <ligand>
        <name>ATP</name>
        <dbReference type="ChEBI" id="CHEBI:30616"/>
    </ligand>
</feature>
<comment type="pathway">
    <text evidence="4 22">Cell wall biogenesis; peptidoglycan biosynthesis.</text>
</comment>
<evidence type="ECO:0000256" key="11">
    <source>
        <dbReference type="ARBA" id="ARBA00022840"/>
    </source>
</evidence>
<dbReference type="Pfam" id="PF01820">
    <property type="entry name" value="Dala_Dala_lig_N"/>
    <property type="match status" value="1"/>
</dbReference>
<dbReference type="InterPro" id="IPR016185">
    <property type="entry name" value="PreATP-grasp_dom_sf"/>
</dbReference>
<evidence type="ECO:0000256" key="8">
    <source>
        <dbReference type="ARBA" id="ARBA00022598"/>
    </source>
</evidence>
<dbReference type="KEGG" id="fsa:C5Q98_05390"/>
<feature type="active site" evidence="23">
    <location>
        <position position="334"/>
    </location>
</feature>
<evidence type="ECO:0000256" key="5">
    <source>
        <dbReference type="ARBA" id="ARBA00010871"/>
    </source>
</evidence>
<name>A0A2S0KNR9_9FIRM</name>
<dbReference type="Gene3D" id="3.40.50.20">
    <property type="match status" value="1"/>
</dbReference>
<dbReference type="NCBIfam" id="TIGR01205">
    <property type="entry name" value="D_ala_D_alaTIGR"/>
    <property type="match status" value="1"/>
</dbReference>
<dbReference type="InterPro" id="IPR011761">
    <property type="entry name" value="ATP-grasp"/>
</dbReference>
<dbReference type="RefSeq" id="WP_106012633.1">
    <property type="nucleotide sequence ID" value="NZ_CP027226.1"/>
</dbReference>
<evidence type="ECO:0000256" key="13">
    <source>
        <dbReference type="ARBA" id="ARBA00022960"/>
    </source>
</evidence>
<comment type="similarity">
    <text evidence="5 22">Belongs to the D-alanine--D-alanine ligase family.</text>
</comment>
<feature type="binding site" evidence="25">
    <location>
        <position position="309"/>
    </location>
    <ligand>
        <name>Mg(2+)</name>
        <dbReference type="ChEBI" id="CHEBI:18420"/>
        <label>1</label>
    </ligand>
</feature>
<dbReference type="NCBIfam" id="NF002528">
    <property type="entry name" value="PRK01966.1-4"/>
    <property type="match status" value="1"/>
</dbReference>
<dbReference type="GO" id="GO:0005829">
    <property type="term" value="C:cytosol"/>
    <property type="evidence" value="ECO:0007669"/>
    <property type="project" value="TreeGrafter"/>
</dbReference>
<evidence type="ECO:0000256" key="21">
    <source>
        <dbReference type="ARBA" id="ARBA00077154"/>
    </source>
</evidence>